<keyword evidence="6" id="KW-0832">Ubl conjugation</keyword>
<evidence type="ECO:0000313" key="18">
    <source>
        <dbReference type="EMBL" id="TKR93572.1"/>
    </source>
</evidence>
<dbReference type="OrthoDB" id="5974330at2759"/>
<comment type="caution">
    <text evidence="18">The sequence shown here is derived from an EMBL/GenBank/DDBJ whole genome shotgun (WGS) entry which is preliminary data.</text>
</comment>
<comment type="subcellular location">
    <subcellularLocation>
        <location evidence="2">Cytoplasm</location>
    </subcellularLocation>
    <subcellularLocation>
        <location evidence="1">Nucleus</location>
    </subcellularLocation>
</comment>
<feature type="domain" description="BZIP" evidence="17">
    <location>
        <begin position="69"/>
        <end position="133"/>
    </location>
</feature>
<accession>A0A4U5PB79</accession>
<proteinExistence type="predicted"/>
<evidence type="ECO:0000256" key="4">
    <source>
        <dbReference type="ARBA" id="ARBA00022490"/>
    </source>
</evidence>
<dbReference type="GO" id="GO:0000978">
    <property type="term" value="F:RNA polymerase II cis-regulatory region sequence-specific DNA binding"/>
    <property type="evidence" value="ECO:0007669"/>
    <property type="project" value="TreeGrafter"/>
</dbReference>
<dbReference type="GO" id="GO:0005634">
    <property type="term" value="C:nucleus"/>
    <property type="evidence" value="ECO:0007669"/>
    <property type="project" value="UniProtKB-SubCell"/>
</dbReference>
<evidence type="ECO:0000256" key="3">
    <source>
        <dbReference type="ARBA" id="ARBA00022473"/>
    </source>
</evidence>
<evidence type="ECO:0000256" key="8">
    <source>
        <dbReference type="ARBA" id="ARBA00023125"/>
    </source>
</evidence>
<evidence type="ECO:0000256" key="16">
    <source>
        <dbReference type="SAM" id="MobiDB-lite"/>
    </source>
</evidence>
<dbReference type="PANTHER" id="PTHR10129">
    <property type="entry name" value="TRANSCRIPTION FACTOR MAF"/>
    <property type="match status" value="1"/>
</dbReference>
<dbReference type="AlphaFoldDB" id="A0A4U5PB79"/>
<evidence type="ECO:0000256" key="13">
    <source>
        <dbReference type="ARBA" id="ARBA00066263"/>
    </source>
</evidence>
<evidence type="ECO:0000256" key="11">
    <source>
        <dbReference type="ARBA" id="ARBA00023242"/>
    </source>
</evidence>
<feature type="coiled-coil region" evidence="15">
    <location>
        <begin position="96"/>
        <end position="123"/>
    </location>
</feature>
<keyword evidence="5" id="KW-1017">Isopeptide bond</keyword>
<dbReference type="CDD" id="cd14697">
    <property type="entry name" value="bZIP_Maf"/>
    <property type="match status" value="1"/>
</dbReference>
<dbReference type="FunFam" id="1.20.5.170:FF:000071">
    <property type="entry name" value="Neural retina-specific leucine zipper protein"/>
    <property type="match status" value="1"/>
</dbReference>
<reference evidence="18 19" key="2">
    <citation type="journal article" date="2019" name="G3 (Bethesda)">
        <title>Hybrid Assembly of the Genome of the Entomopathogenic Nematode Steinernema carpocapsae Identifies the X-Chromosome.</title>
        <authorList>
            <person name="Serra L."/>
            <person name="Macchietto M."/>
            <person name="Macias-Munoz A."/>
            <person name="McGill C.J."/>
            <person name="Rodriguez I.M."/>
            <person name="Rodriguez B."/>
            <person name="Murad R."/>
            <person name="Mortazavi A."/>
        </authorList>
    </citation>
    <scope>NUCLEOTIDE SEQUENCE [LARGE SCALE GENOMIC DNA]</scope>
    <source>
        <strain evidence="18 19">ALL</strain>
    </source>
</reference>
<evidence type="ECO:0000256" key="9">
    <source>
        <dbReference type="ARBA" id="ARBA00023159"/>
    </source>
</evidence>
<evidence type="ECO:0000256" key="5">
    <source>
        <dbReference type="ARBA" id="ARBA00022499"/>
    </source>
</evidence>
<dbReference type="InterPro" id="IPR024874">
    <property type="entry name" value="Transcription_factor_Maf_fam"/>
</dbReference>
<dbReference type="Gene3D" id="1.20.5.170">
    <property type="match status" value="1"/>
</dbReference>
<evidence type="ECO:0000256" key="15">
    <source>
        <dbReference type="SAM" id="Coils"/>
    </source>
</evidence>
<dbReference type="InterPro" id="IPR004827">
    <property type="entry name" value="bZIP"/>
</dbReference>
<evidence type="ECO:0000256" key="14">
    <source>
        <dbReference type="ARBA" id="ARBA00071773"/>
    </source>
</evidence>
<reference evidence="18 19" key="1">
    <citation type="journal article" date="2015" name="Genome Biol.">
        <title>Comparative genomics of Steinernema reveals deeply conserved gene regulatory networks.</title>
        <authorList>
            <person name="Dillman A.R."/>
            <person name="Macchietto M."/>
            <person name="Porter C.F."/>
            <person name="Rogers A."/>
            <person name="Williams B."/>
            <person name="Antoshechkin I."/>
            <person name="Lee M.M."/>
            <person name="Goodwin Z."/>
            <person name="Lu X."/>
            <person name="Lewis E.E."/>
            <person name="Goodrich-Blair H."/>
            <person name="Stock S.P."/>
            <person name="Adams B.J."/>
            <person name="Sternberg P.W."/>
            <person name="Mortazavi A."/>
        </authorList>
    </citation>
    <scope>NUCLEOTIDE SEQUENCE [LARGE SCALE GENOMIC DNA]</scope>
    <source>
        <strain evidence="18 19">ALL</strain>
    </source>
</reference>
<protein>
    <recommendedName>
        <fullName evidence="14">Neural retina-specific leucine zipper protein</fullName>
    </recommendedName>
</protein>
<organism evidence="18 19">
    <name type="scientific">Steinernema carpocapsae</name>
    <name type="common">Entomopathogenic nematode</name>
    <dbReference type="NCBI Taxonomy" id="34508"/>
    <lineage>
        <taxon>Eukaryota</taxon>
        <taxon>Metazoa</taxon>
        <taxon>Ecdysozoa</taxon>
        <taxon>Nematoda</taxon>
        <taxon>Chromadorea</taxon>
        <taxon>Rhabditida</taxon>
        <taxon>Tylenchina</taxon>
        <taxon>Panagrolaimomorpha</taxon>
        <taxon>Strongyloidoidea</taxon>
        <taxon>Steinernematidae</taxon>
        <taxon>Steinernema</taxon>
    </lineage>
</organism>
<keyword evidence="10" id="KW-0804">Transcription</keyword>
<keyword evidence="7" id="KW-0805">Transcription regulation</keyword>
<dbReference type="PANTHER" id="PTHR10129:SF44">
    <property type="entry name" value="TRAFFIC JAM, ISOFORM C"/>
    <property type="match status" value="1"/>
</dbReference>
<comment type="subunit">
    <text evidence="13">Interacts with FIZ1; this interaction represses transactivation. Interacts (via the leucine-zipper domain) with CRX.</text>
</comment>
<keyword evidence="19" id="KW-1185">Reference proteome</keyword>
<keyword evidence="15" id="KW-0175">Coiled coil</keyword>
<evidence type="ECO:0000256" key="7">
    <source>
        <dbReference type="ARBA" id="ARBA00023015"/>
    </source>
</evidence>
<keyword evidence="11" id="KW-0539">Nucleus</keyword>
<feature type="region of interest" description="Disordered" evidence="16">
    <location>
        <begin position="16"/>
        <end position="47"/>
    </location>
</feature>
<evidence type="ECO:0000256" key="2">
    <source>
        <dbReference type="ARBA" id="ARBA00004496"/>
    </source>
</evidence>
<keyword evidence="4" id="KW-0963">Cytoplasm</keyword>
<name>A0A4U5PB79_STECR</name>
<evidence type="ECO:0000313" key="19">
    <source>
        <dbReference type="Proteomes" id="UP000298663"/>
    </source>
</evidence>
<dbReference type="GO" id="GO:0045944">
    <property type="term" value="P:positive regulation of transcription by RNA polymerase II"/>
    <property type="evidence" value="ECO:0007669"/>
    <property type="project" value="UniProtKB-ARBA"/>
</dbReference>
<keyword evidence="9" id="KW-0010">Activator</keyword>
<dbReference type="SUPFAM" id="SSF47454">
    <property type="entry name" value="A DNA-binding domain in eukaryotic transcription factors"/>
    <property type="match status" value="1"/>
</dbReference>
<keyword evidence="8" id="KW-0238">DNA-binding</keyword>
<dbReference type="SMART" id="SM00338">
    <property type="entry name" value="BRLZ"/>
    <property type="match status" value="1"/>
</dbReference>
<dbReference type="GO" id="GO:0005737">
    <property type="term" value="C:cytoplasm"/>
    <property type="evidence" value="ECO:0007669"/>
    <property type="project" value="UniProtKB-SubCell"/>
</dbReference>
<evidence type="ECO:0000256" key="1">
    <source>
        <dbReference type="ARBA" id="ARBA00004123"/>
    </source>
</evidence>
<dbReference type="EMBL" id="AZBU02000002">
    <property type="protein sequence ID" value="TKR93572.1"/>
    <property type="molecule type" value="Genomic_DNA"/>
</dbReference>
<evidence type="ECO:0000256" key="10">
    <source>
        <dbReference type="ARBA" id="ARBA00023163"/>
    </source>
</evidence>
<dbReference type="GO" id="GO:0000981">
    <property type="term" value="F:DNA-binding transcription factor activity, RNA polymerase II-specific"/>
    <property type="evidence" value="ECO:0007669"/>
    <property type="project" value="TreeGrafter"/>
</dbReference>
<dbReference type="InterPro" id="IPR008917">
    <property type="entry name" value="TF_DNA-bd_sf"/>
</dbReference>
<evidence type="ECO:0000256" key="12">
    <source>
        <dbReference type="ARBA" id="ARBA00055281"/>
    </source>
</evidence>
<dbReference type="STRING" id="34508.A0A4U5PB79"/>
<sequence>MESAVVYLPSATVVPLVHSPSTSSSSPSSTNSERNHSPHHVPHVSDEELTNLTVRQLNQRLQGQKREVVLQLKQKRRTLKNRGYAYNCRVRRIQTQSNLEHENARLAEQVRHLMDAVNGLQAKVQYYESSLGHTPGAFYYPTAIHTHVATVTQSSSHLGHPGSVLNHPQTLVQPIAAASQLHPTFTSVA</sequence>
<dbReference type="SUPFAM" id="SSF57959">
    <property type="entry name" value="Leucine zipper domain"/>
    <property type="match status" value="1"/>
</dbReference>
<feature type="compositionally biased region" description="Low complexity" evidence="16">
    <location>
        <begin position="19"/>
        <end position="32"/>
    </location>
</feature>
<comment type="function">
    <text evidence="12">Acts as a transcriptional activator which regulates the expression of several rod-specific genes, including RHO and PDE6B. Also functions as a transcriptional coactivator, stimulating transcription mediated by the transcription factor CRX and NR2E3. Binds to the rhodopsin promoter in a sequence-specific manner.</text>
</comment>
<keyword evidence="3" id="KW-0217">Developmental protein</keyword>
<dbReference type="Proteomes" id="UP000298663">
    <property type="component" value="Unassembled WGS sequence"/>
</dbReference>
<dbReference type="InterPro" id="IPR004826">
    <property type="entry name" value="bZIP_Maf"/>
</dbReference>
<evidence type="ECO:0000256" key="6">
    <source>
        <dbReference type="ARBA" id="ARBA00022843"/>
    </source>
</evidence>
<gene>
    <name evidence="18" type="ORF">L596_007999</name>
</gene>
<evidence type="ECO:0000259" key="17">
    <source>
        <dbReference type="SMART" id="SM00338"/>
    </source>
</evidence>
<dbReference type="Pfam" id="PF03131">
    <property type="entry name" value="bZIP_Maf"/>
    <property type="match status" value="1"/>
</dbReference>
<dbReference type="InterPro" id="IPR046347">
    <property type="entry name" value="bZIP_sf"/>
</dbReference>